<organism evidence="2 3">
    <name type="scientific">Tanacetum coccineum</name>
    <dbReference type="NCBI Taxonomy" id="301880"/>
    <lineage>
        <taxon>Eukaryota</taxon>
        <taxon>Viridiplantae</taxon>
        <taxon>Streptophyta</taxon>
        <taxon>Embryophyta</taxon>
        <taxon>Tracheophyta</taxon>
        <taxon>Spermatophyta</taxon>
        <taxon>Magnoliopsida</taxon>
        <taxon>eudicotyledons</taxon>
        <taxon>Gunneridae</taxon>
        <taxon>Pentapetalae</taxon>
        <taxon>asterids</taxon>
        <taxon>campanulids</taxon>
        <taxon>Asterales</taxon>
        <taxon>Asteraceae</taxon>
        <taxon>Asteroideae</taxon>
        <taxon>Anthemideae</taxon>
        <taxon>Anthemidinae</taxon>
        <taxon>Tanacetum</taxon>
    </lineage>
</organism>
<dbReference type="Proteomes" id="UP001151760">
    <property type="component" value="Unassembled WGS sequence"/>
</dbReference>
<proteinExistence type="predicted"/>
<reference evidence="2" key="2">
    <citation type="submission" date="2022-01" db="EMBL/GenBank/DDBJ databases">
        <authorList>
            <person name="Yamashiro T."/>
            <person name="Shiraishi A."/>
            <person name="Satake H."/>
            <person name="Nakayama K."/>
        </authorList>
    </citation>
    <scope>NUCLEOTIDE SEQUENCE</scope>
</reference>
<keyword evidence="3" id="KW-1185">Reference proteome</keyword>
<dbReference type="CDD" id="cd09272">
    <property type="entry name" value="RNase_HI_RT_Ty1"/>
    <property type="match status" value="1"/>
</dbReference>
<reference evidence="2" key="1">
    <citation type="journal article" date="2022" name="Int. J. Mol. Sci.">
        <title>Draft Genome of Tanacetum Coccineum: Genomic Comparison of Closely Related Tanacetum-Family Plants.</title>
        <authorList>
            <person name="Yamashiro T."/>
            <person name="Shiraishi A."/>
            <person name="Nakayama K."/>
            <person name="Satake H."/>
        </authorList>
    </citation>
    <scope>NUCLEOTIDE SEQUENCE</scope>
</reference>
<name>A0ABQ5FFA8_9ASTR</name>
<dbReference type="PANTHER" id="PTHR11439:SF483">
    <property type="entry name" value="PEPTIDE SYNTHASE GLIP-LIKE, PUTATIVE (AFU_ORTHOLOGUE AFUA_3G12920)-RELATED"/>
    <property type="match status" value="1"/>
</dbReference>
<comment type="caution">
    <text evidence="2">The sequence shown here is derived from an EMBL/GenBank/DDBJ whole genome shotgun (WGS) entry which is preliminary data.</text>
</comment>
<protein>
    <recommendedName>
        <fullName evidence="4">Reverse transcriptase Ty1/copia-type domain-containing protein</fullName>
    </recommendedName>
</protein>
<sequence length="232" mass="26576">MRVEESLNVKFNESPPSKSPPLEDDDVLENENIERQEKDLEIKENEPLNKEILNIKESKDHPLETVIEMLKKFGLEDSKPIKTPMASETKLTRDEDGEPIDDTIYRGMIGSLLYLTASRPNIMFSVYLCAHFQEAPKASHLEVVERIFRYIKGTSYLRLWYPKGTGVETIVYADSDHARDYVDRKSISGVCTFMGCCLTSWFSKKQITLVISTTKSEYVLAGKACQHALWMK</sequence>
<accession>A0ABQ5FFA8</accession>
<evidence type="ECO:0000313" key="2">
    <source>
        <dbReference type="EMBL" id="GJT61876.1"/>
    </source>
</evidence>
<evidence type="ECO:0008006" key="4">
    <source>
        <dbReference type="Google" id="ProtNLM"/>
    </source>
</evidence>
<gene>
    <name evidence="2" type="ORF">Tco_1005409</name>
</gene>
<dbReference type="EMBL" id="BQNB010017325">
    <property type="protein sequence ID" value="GJT61876.1"/>
    <property type="molecule type" value="Genomic_DNA"/>
</dbReference>
<feature type="region of interest" description="Disordered" evidence="1">
    <location>
        <begin position="1"/>
        <end position="29"/>
    </location>
</feature>
<dbReference type="PANTHER" id="PTHR11439">
    <property type="entry name" value="GAG-POL-RELATED RETROTRANSPOSON"/>
    <property type="match status" value="1"/>
</dbReference>
<evidence type="ECO:0000256" key="1">
    <source>
        <dbReference type="SAM" id="MobiDB-lite"/>
    </source>
</evidence>
<evidence type="ECO:0000313" key="3">
    <source>
        <dbReference type="Proteomes" id="UP001151760"/>
    </source>
</evidence>